<dbReference type="AlphaFoldDB" id="A0A1I6N029"/>
<dbReference type="EMBL" id="FOZM01000003">
    <property type="protein sequence ID" value="SFS21247.1"/>
    <property type="molecule type" value="Genomic_DNA"/>
</dbReference>
<accession>A0A1I6N029</accession>
<evidence type="ECO:0008006" key="4">
    <source>
        <dbReference type="Google" id="ProtNLM"/>
    </source>
</evidence>
<sequence>MTHGNDLGSAAKEHVKEIQDQAKDAAAKTATAHANQARDAAAARVDEAARAADAAASEMAPNSPQAQAVQQVADHIEGFATQLRTADVQKLAQQATTFARQNPLVAIGGAALVGFAAARFLKARSTQPMTAAPTGSDPWANPYVNTREPEEQADPRVSIDGTRGANSYG</sequence>
<dbReference type="OrthoDB" id="7875781at2"/>
<name>A0A1I6N029_9RHOB</name>
<proteinExistence type="predicted"/>
<gene>
    <name evidence="2" type="ORF">SAMN05444714_2778</name>
</gene>
<evidence type="ECO:0000313" key="3">
    <source>
        <dbReference type="Proteomes" id="UP000198926"/>
    </source>
</evidence>
<feature type="compositionally biased region" description="Basic and acidic residues" evidence="1">
    <location>
        <begin position="11"/>
        <end position="26"/>
    </location>
</feature>
<protein>
    <recommendedName>
        <fullName evidence="4">Membrane-anchored ribosome-binding protein, inhibits growth in stationary phase, ElaB/YqjD/DUF883 family</fullName>
    </recommendedName>
</protein>
<evidence type="ECO:0000256" key="1">
    <source>
        <dbReference type="SAM" id="MobiDB-lite"/>
    </source>
</evidence>
<feature type="compositionally biased region" description="Polar residues" evidence="1">
    <location>
        <begin position="60"/>
        <end position="70"/>
    </location>
</feature>
<organism evidence="2 3">
    <name type="scientific">Yoonia litorea</name>
    <dbReference type="NCBI Taxonomy" id="1123755"/>
    <lineage>
        <taxon>Bacteria</taxon>
        <taxon>Pseudomonadati</taxon>
        <taxon>Pseudomonadota</taxon>
        <taxon>Alphaproteobacteria</taxon>
        <taxon>Rhodobacterales</taxon>
        <taxon>Paracoccaceae</taxon>
        <taxon>Yoonia</taxon>
    </lineage>
</organism>
<feature type="region of interest" description="Disordered" evidence="1">
    <location>
        <begin position="1"/>
        <end position="71"/>
    </location>
</feature>
<evidence type="ECO:0000313" key="2">
    <source>
        <dbReference type="EMBL" id="SFS21247.1"/>
    </source>
</evidence>
<feature type="compositionally biased region" description="Low complexity" evidence="1">
    <location>
        <begin position="27"/>
        <end position="43"/>
    </location>
</feature>
<dbReference type="RefSeq" id="WP_090209762.1">
    <property type="nucleotide sequence ID" value="NZ_FOZM01000003.1"/>
</dbReference>
<reference evidence="2 3" key="1">
    <citation type="submission" date="2016-10" db="EMBL/GenBank/DDBJ databases">
        <authorList>
            <person name="de Groot N.N."/>
        </authorList>
    </citation>
    <scope>NUCLEOTIDE SEQUENCE [LARGE SCALE GENOMIC DNA]</scope>
    <source>
        <strain evidence="2 3">DSM 29433</strain>
    </source>
</reference>
<dbReference type="STRING" id="1123755.SAMN05444714_2778"/>
<dbReference type="Proteomes" id="UP000198926">
    <property type="component" value="Unassembled WGS sequence"/>
</dbReference>
<feature type="region of interest" description="Disordered" evidence="1">
    <location>
        <begin position="126"/>
        <end position="169"/>
    </location>
</feature>
<keyword evidence="3" id="KW-1185">Reference proteome</keyword>